<accession>A0A1V9VBQ7</accession>
<dbReference type="EMBL" id="LNTC01000079">
    <property type="protein sequence ID" value="OQR41269.1"/>
    <property type="molecule type" value="Genomic_DNA"/>
</dbReference>
<keyword evidence="1" id="KW-1133">Transmembrane helix</keyword>
<reference evidence="2 3" key="1">
    <citation type="submission" date="2017-04" db="EMBL/GenBank/DDBJ databases">
        <title>Accumulation and expression of multiple antibiotic resistance genes in Arcobacter cryaerophilus that thrives in sewage.</title>
        <authorList>
            <person name="Millar J.A."/>
            <person name="Raghavan R."/>
        </authorList>
    </citation>
    <scope>NUCLEOTIDE SEQUENCE [LARGE SCALE GENOMIC DNA]</scope>
    <source>
        <strain evidence="2 3">AZT-1</strain>
    </source>
</reference>
<keyword evidence="1" id="KW-0812">Transmembrane</keyword>
<gene>
    <name evidence="2" type="ORF">AS859_06730</name>
</gene>
<feature type="transmembrane region" description="Helical" evidence="1">
    <location>
        <begin position="140"/>
        <end position="164"/>
    </location>
</feature>
<feature type="transmembrane region" description="Helical" evidence="1">
    <location>
        <begin position="202"/>
        <end position="222"/>
    </location>
</feature>
<feature type="transmembrane region" description="Helical" evidence="1">
    <location>
        <begin position="171"/>
        <end position="190"/>
    </location>
</feature>
<keyword evidence="1" id="KW-0472">Membrane</keyword>
<dbReference type="Proteomes" id="UP000192599">
    <property type="component" value="Unassembled WGS sequence"/>
</dbReference>
<evidence type="ECO:0000313" key="2">
    <source>
        <dbReference type="EMBL" id="OQR41269.1"/>
    </source>
</evidence>
<evidence type="ECO:0000256" key="1">
    <source>
        <dbReference type="SAM" id="Phobius"/>
    </source>
</evidence>
<sequence length="399" mass="47171">MFTKNKYTIYFYLILFFIVSLLLITANYSLSISYKEALNLYYNSSVLSIITNSFTYIFGHNDLALRVPFIIFYTLSVILMFLITKDYFKYEKDRFISVLIFMSLPGVLSASLLVNTAIIVTFFTLLYIYFYQKHKKHLYYLLPFLLLVDNSFAILFLALFLFSLKTKDRKLLYISSVLFVVSLLIYGISTDGKPRGFLIDTVGIYAAIFSPILFLYFLYVIYRLIVIKQTDLTTYISATALILSILVSFRQKIYIEDFAPYVVIAIPSMVKMFLHSYRVRLKEFRTNYNIAAILIVVMLGINVVFTFVNKPLYLIIQNPQKHFVYQYHIAKELSNELKNRDINNIILDDKDLLLRLKFYEIEEGNDYYLSTKEFYNYDDKISIYYYEKELFTIYIKKLI</sequence>
<feature type="transmembrane region" description="Helical" evidence="1">
    <location>
        <begin position="234"/>
        <end position="252"/>
    </location>
</feature>
<name>A0A1V9VBQ7_9BACT</name>
<dbReference type="AlphaFoldDB" id="A0A1V9VBQ7"/>
<organism evidence="2 3">
    <name type="scientific">Aliarcobacter cryaerophilus</name>
    <dbReference type="NCBI Taxonomy" id="28198"/>
    <lineage>
        <taxon>Bacteria</taxon>
        <taxon>Pseudomonadati</taxon>
        <taxon>Campylobacterota</taxon>
        <taxon>Epsilonproteobacteria</taxon>
        <taxon>Campylobacterales</taxon>
        <taxon>Arcobacteraceae</taxon>
        <taxon>Aliarcobacter</taxon>
    </lineage>
</organism>
<comment type="caution">
    <text evidence="2">The sequence shown here is derived from an EMBL/GenBank/DDBJ whole genome shotgun (WGS) entry which is preliminary data.</text>
</comment>
<feature type="transmembrane region" description="Helical" evidence="1">
    <location>
        <begin position="7"/>
        <end position="28"/>
    </location>
</feature>
<feature type="transmembrane region" description="Helical" evidence="1">
    <location>
        <begin position="95"/>
        <end position="128"/>
    </location>
</feature>
<protein>
    <submittedName>
        <fullName evidence="2">Uncharacterized protein</fullName>
    </submittedName>
</protein>
<feature type="transmembrane region" description="Helical" evidence="1">
    <location>
        <begin position="40"/>
        <end position="59"/>
    </location>
</feature>
<feature type="transmembrane region" description="Helical" evidence="1">
    <location>
        <begin position="286"/>
        <end position="308"/>
    </location>
</feature>
<feature type="transmembrane region" description="Helical" evidence="1">
    <location>
        <begin position="258"/>
        <end position="274"/>
    </location>
</feature>
<evidence type="ECO:0000313" key="3">
    <source>
        <dbReference type="Proteomes" id="UP000192599"/>
    </source>
</evidence>
<proteinExistence type="predicted"/>
<feature type="transmembrane region" description="Helical" evidence="1">
    <location>
        <begin position="65"/>
        <end position="83"/>
    </location>
</feature>